<evidence type="ECO:0000259" key="2">
    <source>
        <dbReference type="Pfam" id="PF12164"/>
    </source>
</evidence>
<dbReference type="RefSeq" id="WP_260978705.1">
    <property type="nucleotide sequence ID" value="NZ_JAODBU010000007.1"/>
</dbReference>
<feature type="transmembrane region" description="Helical" evidence="1">
    <location>
        <begin position="150"/>
        <end position="167"/>
    </location>
</feature>
<keyword evidence="1" id="KW-1133">Transmembrane helix</keyword>
<feature type="transmembrane region" description="Helical" evidence="1">
    <location>
        <begin position="99"/>
        <end position="120"/>
    </location>
</feature>
<keyword evidence="1" id="KW-0812">Transmembrane</keyword>
<feature type="domain" description="Stage V sporulation protein AA" evidence="2">
    <location>
        <begin position="3"/>
        <end position="89"/>
    </location>
</feature>
<dbReference type="Gene3D" id="2.60.480.10">
    <property type="entry name" value="eubacterium ventriosum atcc domain"/>
    <property type="match status" value="1"/>
</dbReference>
<sequence length="208" mass="23290">MSDTVYIKMDRSVEVTHEKVTIGDIAKIESKNKNIVNNIKPIKILADKPELGNRYVISIMKIIEIIDEKFQNVDISNIGETDCIVEFKKSNTSCKPLEILKTGIICILLFFGAGFSIMSFNNDVSIDQMFLQISGQISEDTVGGAKILELTYAIGLAVGITVFYNHFGPKKITKDPTPIETEMRKYENEINDALVDGHNREDGKLDLK</sequence>
<keyword evidence="1" id="KW-0472">Membrane</keyword>
<evidence type="ECO:0000313" key="4">
    <source>
        <dbReference type="Proteomes" id="UP001431199"/>
    </source>
</evidence>
<dbReference type="Pfam" id="PF12164">
    <property type="entry name" value="SporV_AA"/>
    <property type="match status" value="1"/>
</dbReference>
<dbReference type="InterPro" id="IPR038548">
    <property type="entry name" value="SporV_AA_N_sf"/>
</dbReference>
<name>A0ABT2M3R5_9FIRM</name>
<evidence type="ECO:0000313" key="3">
    <source>
        <dbReference type="EMBL" id="MCT7399037.1"/>
    </source>
</evidence>
<keyword evidence="4" id="KW-1185">Reference proteome</keyword>
<evidence type="ECO:0000256" key="1">
    <source>
        <dbReference type="SAM" id="Phobius"/>
    </source>
</evidence>
<gene>
    <name evidence="3" type="ORF">N5B56_08075</name>
</gene>
<protein>
    <submittedName>
        <fullName evidence="3">Stage V sporulation protein AA</fullName>
    </submittedName>
</protein>
<comment type="caution">
    <text evidence="3">The sequence shown here is derived from an EMBL/GenBank/DDBJ whole genome shotgun (WGS) entry which is preliminary data.</text>
</comment>
<organism evidence="3 4">
    <name type="scientific">Eubacterium album</name>
    <dbReference type="NCBI Taxonomy" id="2978477"/>
    <lineage>
        <taxon>Bacteria</taxon>
        <taxon>Bacillati</taxon>
        <taxon>Bacillota</taxon>
        <taxon>Clostridia</taxon>
        <taxon>Eubacteriales</taxon>
        <taxon>Eubacteriaceae</taxon>
        <taxon>Eubacterium</taxon>
    </lineage>
</organism>
<accession>A0ABT2M3R5</accession>
<proteinExistence type="predicted"/>
<reference evidence="3" key="1">
    <citation type="submission" date="2022-09" db="EMBL/GenBank/DDBJ databases">
        <title>Eubacterium sp. LFL-14 isolated from human feces.</title>
        <authorList>
            <person name="Liu F."/>
        </authorList>
    </citation>
    <scope>NUCLEOTIDE SEQUENCE</scope>
    <source>
        <strain evidence="3">LFL-14</strain>
    </source>
</reference>
<dbReference type="Proteomes" id="UP001431199">
    <property type="component" value="Unassembled WGS sequence"/>
</dbReference>
<dbReference type="InterPro" id="IPR021997">
    <property type="entry name" value="SporV_AA"/>
</dbReference>
<dbReference type="EMBL" id="JAODBU010000007">
    <property type="protein sequence ID" value="MCT7399037.1"/>
    <property type="molecule type" value="Genomic_DNA"/>
</dbReference>